<dbReference type="GO" id="GO:0046872">
    <property type="term" value="F:metal ion binding"/>
    <property type="evidence" value="ECO:0007669"/>
    <property type="project" value="InterPro"/>
</dbReference>
<accession>A0A3E4M066</accession>
<dbReference type="GO" id="GO:0008237">
    <property type="term" value="F:metallopeptidase activity"/>
    <property type="evidence" value="ECO:0007669"/>
    <property type="project" value="UniProtKB-KW"/>
</dbReference>
<comment type="similarity">
    <text evidence="1">Belongs to the peptidase M16 family.</text>
</comment>
<dbReference type="InterPro" id="IPR011765">
    <property type="entry name" value="Pept_M16_N"/>
</dbReference>
<comment type="caution">
    <text evidence="7">The sequence shown here is derived from an EMBL/GenBank/DDBJ whole genome shotgun (WGS) entry which is preliminary data.</text>
</comment>
<dbReference type="EMBL" id="QSQQ01000036">
    <property type="protein sequence ID" value="RGK43069.1"/>
    <property type="molecule type" value="Genomic_DNA"/>
</dbReference>
<dbReference type="Pfam" id="PF00675">
    <property type="entry name" value="Peptidase_M16"/>
    <property type="match status" value="1"/>
</dbReference>
<reference evidence="7 8" key="1">
    <citation type="submission" date="2018-08" db="EMBL/GenBank/DDBJ databases">
        <title>A genome reference for cultivated species of the human gut microbiota.</title>
        <authorList>
            <person name="Zou Y."/>
            <person name="Xue W."/>
            <person name="Luo G."/>
        </authorList>
    </citation>
    <scope>NUCLEOTIDE SEQUENCE [LARGE SCALE GENOMIC DNA]</scope>
    <source>
        <strain evidence="7 8">TF11-11</strain>
    </source>
</reference>
<dbReference type="SUPFAM" id="SSF63411">
    <property type="entry name" value="LuxS/MPP-like metallohydrolase"/>
    <property type="match status" value="1"/>
</dbReference>
<dbReference type="InterPro" id="IPR011249">
    <property type="entry name" value="Metalloenz_LuxS/M16"/>
</dbReference>
<feature type="domain" description="Peptidase M16 N-terminal" evidence="6">
    <location>
        <begin position="13"/>
        <end position="124"/>
    </location>
</feature>
<evidence type="ECO:0000313" key="7">
    <source>
        <dbReference type="EMBL" id="RGK43069.1"/>
    </source>
</evidence>
<protein>
    <submittedName>
        <fullName evidence="7">Insulinase family protein</fullName>
    </submittedName>
</protein>
<evidence type="ECO:0000256" key="5">
    <source>
        <dbReference type="ARBA" id="ARBA00023049"/>
    </source>
</evidence>
<evidence type="ECO:0000259" key="6">
    <source>
        <dbReference type="Pfam" id="PF00675"/>
    </source>
</evidence>
<keyword evidence="3" id="KW-0378">Hydrolase</keyword>
<evidence type="ECO:0000256" key="1">
    <source>
        <dbReference type="ARBA" id="ARBA00007261"/>
    </source>
</evidence>
<proteinExistence type="inferred from homology"/>
<keyword evidence="2" id="KW-0645">Protease</keyword>
<keyword evidence="4" id="KW-0862">Zinc</keyword>
<dbReference type="Proteomes" id="UP000261208">
    <property type="component" value="Unassembled WGS sequence"/>
</dbReference>
<dbReference type="AlphaFoldDB" id="A0A3E4M066"/>
<gene>
    <name evidence="7" type="ORF">DXD10_16490</name>
</gene>
<evidence type="ECO:0000256" key="3">
    <source>
        <dbReference type="ARBA" id="ARBA00022801"/>
    </source>
</evidence>
<dbReference type="PANTHER" id="PTHR43690">
    <property type="entry name" value="NARDILYSIN"/>
    <property type="match status" value="1"/>
</dbReference>
<dbReference type="PANTHER" id="PTHR43690:SF17">
    <property type="entry name" value="PROTEIN YHJJ"/>
    <property type="match status" value="1"/>
</dbReference>
<evidence type="ECO:0000256" key="4">
    <source>
        <dbReference type="ARBA" id="ARBA00022833"/>
    </source>
</evidence>
<name>A0A3E4M066_9FIRM</name>
<evidence type="ECO:0000313" key="8">
    <source>
        <dbReference type="Proteomes" id="UP000261208"/>
    </source>
</evidence>
<keyword evidence="5" id="KW-0482">Metalloprotease</keyword>
<sequence length="364" mass="42719">MNRIDRNHVEIIYSQKSNKKENARIAVYFEVGAYDDGESSGAAHFLEHMLVMGLNDYPIYSNNKIVVSATTDLFSTIYYIECMNTQIEICKALEVVKLLISGKTLNAFYMELVREDVVKEYGLYTSQISKQPKCMLYNQLNLPINLPIGNLNIIKSIKYEDIINFFNKYYTTCKKKIVIVGKYVEKNMKCYRLKESTYMKNCVKLLKTSNVNKYVFQSQEYLYLAWGNLLLLNCSIEKLEVIQIAFLIIAKKYYNDIASSFEICSYERGGIFFLLKMRKADALYNVSKFVNDIIIRLNDKLFFIAKKVYYHQRIKQKKRVIGELKDILFAIKNEIQINDKEMIKEILKNYGYSEFMVILKQIFN</sequence>
<dbReference type="RefSeq" id="WP_117650667.1">
    <property type="nucleotide sequence ID" value="NZ_QSQQ01000036.1"/>
</dbReference>
<dbReference type="Gene3D" id="3.30.830.10">
    <property type="entry name" value="Metalloenzyme, LuxS/M16 peptidase-like"/>
    <property type="match status" value="1"/>
</dbReference>
<organism evidence="7 8">
    <name type="scientific">Dorea formicigenerans</name>
    <dbReference type="NCBI Taxonomy" id="39486"/>
    <lineage>
        <taxon>Bacteria</taxon>
        <taxon>Bacillati</taxon>
        <taxon>Bacillota</taxon>
        <taxon>Clostridia</taxon>
        <taxon>Lachnospirales</taxon>
        <taxon>Lachnospiraceae</taxon>
        <taxon>Dorea</taxon>
    </lineage>
</organism>
<dbReference type="InterPro" id="IPR050626">
    <property type="entry name" value="Peptidase_M16"/>
</dbReference>
<dbReference type="GO" id="GO:0006508">
    <property type="term" value="P:proteolysis"/>
    <property type="evidence" value="ECO:0007669"/>
    <property type="project" value="UniProtKB-KW"/>
</dbReference>
<evidence type="ECO:0000256" key="2">
    <source>
        <dbReference type="ARBA" id="ARBA00022670"/>
    </source>
</evidence>